<evidence type="ECO:0000256" key="1">
    <source>
        <dbReference type="SAM" id="MobiDB-lite"/>
    </source>
</evidence>
<keyword evidence="2" id="KW-0472">Membrane</keyword>
<evidence type="ECO:0000313" key="4">
    <source>
        <dbReference type="Proteomes" id="UP000008631"/>
    </source>
</evidence>
<evidence type="ECO:0000256" key="2">
    <source>
        <dbReference type="SAM" id="Phobius"/>
    </source>
</evidence>
<dbReference type="AlphaFoldDB" id="E8R023"/>
<name>E8R023_ISOPI</name>
<proteinExistence type="predicted"/>
<accession>E8R023</accession>
<keyword evidence="4" id="KW-1185">Reference proteome</keyword>
<dbReference type="Proteomes" id="UP000008631">
    <property type="component" value="Chromosome"/>
</dbReference>
<feature type="transmembrane region" description="Helical" evidence="2">
    <location>
        <begin position="243"/>
        <end position="267"/>
    </location>
</feature>
<dbReference type="EMBL" id="CP002353">
    <property type="protein sequence ID" value="ADV61141.1"/>
    <property type="molecule type" value="Genomic_DNA"/>
</dbReference>
<feature type="transmembrane region" description="Helical" evidence="2">
    <location>
        <begin position="470"/>
        <end position="487"/>
    </location>
</feature>
<dbReference type="RefSeq" id="WP_013563430.1">
    <property type="nucleotide sequence ID" value="NC_014962.1"/>
</dbReference>
<reference key="1">
    <citation type="submission" date="2010-11" db="EMBL/GenBank/DDBJ databases">
        <title>The complete sequence of chromosome of Isophaera pallida ATCC 43644.</title>
        <authorList>
            <consortium name="US DOE Joint Genome Institute (JGI-PGF)"/>
            <person name="Lucas S."/>
            <person name="Copeland A."/>
            <person name="Lapidus A."/>
            <person name="Bruce D."/>
            <person name="Goodwin L."/>
            <person name="Pitluck S."/>
            <person name="Kyrpides N."/>
            <person name="Mavromatis K."/>
            <person name="Pagani I."/>
            <person name="Ivanova N."/>
            <person name="Saunders E."/>
            <person name="Brettin T."/>
            <person name="Detter J.C."/>
            <person name="Han C."/>
            <person name="Tapia R."/>
            <person name="Land M."/>
            <person name="Hauser L."/>
            <person name="Markowitz V."/>
            <person name="Cheng J.-F."/>
            <person name="Hugenholtz P."/>
            <person name="Woyke T."/>
            <person name="Wu D."/>
            <person name="Eisen J.A."/>
        </authorList>
    </citation>
    <scope>NUCLEOTIDE SEQUENCE</scope>
    <source>
        <strain>ATCC 43644</strain>
    </source>
</reference>
<sequence length="545" mass="57731">MDASVTPSPSPAPPPPTPLTPSADHRAPCAAVGWAILVVAGGVGLACLVVIGSKWVPLGVPGEWEWLRPRLGVEPDRFVIGIAGVVIHTLLLGLLIHWAKRTAGSGQQERPRRAAEVGMVVLATASALMVQLAIQWAAPVGHGLEKWVFVTLSTGSTGYYDLAAEVEDFTAFLKDYDSWIPHQDALHIGTHPPGLFVLCRGVRDLCRHRADLTSWLLTTAPSPTRQALRVWPRATQLEPSDHAAVVLLGWLTLAASAATAIPLYTLARIGGLDAAASLGVIGLWAVAPAPILFQPVSDTLYPLLAVGATTAAVLAWEFRGTGWGWTNAILAVGAGMLLGVGMSCTLAFLAVGFNVALVLTWLGRTRSKRRRTVRALGWIGLGFAAWTGLTAWVWGCDLLTIWRANLANHARFYEEYPRDYAAWVLINPLEAAVAVGPVAAVAIVAGLAVGAVGLVERGTVPSQPISRNRAWLPAVAITTLLTLTLLNVSGRNLSEVARLWLPLLPTLLTAIGPALAIGLKATGLIMLGGMFTLVLQTLIQVVLPV</sequence>
<feature type="compositionally biased region" description="Pro residues" evidence="1">
    <location>
        <begin position="8"/>
        <end position="19"/>
    </location>
</feature>
<evidence type="ECO:0000313" key="3">
    <source>
        <dbReference type="EMBL" id="ADV61141.1"/>
    </source>
</evidence>
<feature type="transmembrane region" description="Helical" evidence="2">
    <location>
        <begin position="499"/>
        <end position="517"/>
    </location>
</feature>
<keyword evidence="2" id="KW-0812">Transmembrane</keyword>
<feature type="transmembrane region" description="Helical" evidence="2">
    <location>
        <begin position="31"/>
        <end position="58"/>
    </location>
</feature>
<dbReference type="eggNOG" id="ENOG5032R7T">
    <property type="taxonomic scope" value="Bacteria"/>
</dbReference>
<dbReference type="HOGENOM" id="CLU_556532_0_0_0"/>
<feature type="transmembrane region" description="Helical" evidence="2">
    <location>
        <begin position="117"/>
        <end position="138"/>
    </location>
</feature>
<feature type="transmembrane region" description="Helical" evidence="2">
    <location>
        <begin position="274"/>
        <end position="293"/>
    </location>
</feature>
<reference evidence="3 4" key="2">
    <citation type="journal article" date="2011" name="Stand. Genomic Sci.">
        <title>Complete genome sequence of Isosphaera pallida type strain (IS1B).</title>
        <authorList>
            <consortium name="US DOE Joint Genome Institute (JGI-PGF)"/>
            <person name="Goker M."/>
            <person name="Cleland D."/>
            <person name="Saunders E."/>
            <person name="Lapidus A."/>
            <person name="Nolan M."/>
            <person name="Lucas S."/>
            <person name="Hammon N."/>
            <person name="Deshpande S."/>
            <person name="Cheng J.F."/>
            <person name="Tapia R."/>
            <person name="Han C."/>
            <person name="Goodwin L."/>
            <person name="Pitluck S."/>
            <person name="Liolios K."/>
            <person name="Pagani I."/>
            <person name="Ivanova N."/>
            <person name="Mavromatis K."/>
            <person name="Pati A."/>
            <person name="Chen A."/>
            <person name="Palaniappan K."/>
            <person name="Land M."/>
            <person name="Hauser L."/>
            <person name="Chang Y.J."/>
            <person name="Jeffries C.D."/>
            <person name="Detter J.C."/>
            <person name="Beck B."/>
            <person name="Woyke T."/>
            <person name="Bristow J."/>
            <person name="Eisen J.A."/>
            <person name="Markowitz V."/>
            <person name="Hugenholtz P."/>
            <person name="Kyrpides N.C."/>
            <person name="Klenk H.P."/>
        </authorList>
    </citation>
    <scope>NUCLEOTIDE SEQUENCE [LARGE SCALE GENOMIC DNA]</scope>
    <source>
        <strain evidence="4">ATCC 43644 / DSM 9630 / IS1B</strain>
    </source>
</reference>
<dbReference type="KEGG" id="ipa:Isop_0548"/>
<dbReference type="OrthoDB" id="213905at2"/>
<feature type="transmembrane region" description="Helical" evidence="2">
    <location>
        <begin position="524"/>
        <end position="543"/>
    </location>
</feature>
<protein>
    <recommendedName>
        <fullName evidence="5">Glycosyltransferase RgtA/B/C/D-like domain-containing protein</fullName>
    </recommendedName>
</protein>
<organism evidence="3 4">
    <name type="scientific">Isosphaera pallida (strain ATCC 43644 / DSM 9630 / IS1B)</name>
    <dbReference type="NCBI Taxonomy" id="575540"/>
    <lineage>
        <taxon>Bacteria</taxon>
        <taxon>Pseudomonadati</taxon>
        <taxon>Planctomycetota</taxon>
        <taxon>Planctomycetia</taxon>
        <taxon>Isosphaerales</taxon>
        <taxon>Isosphaeraceae</taxon>
        <taxon>Isosphaera</taxon>
    </lineage>
</organism>
<feature type="transmembrane region" description="Helical" evidence="2">
    <location>
        <begin position="375"/>
        <end position="395"/>
    </location>
</feature>
<gene>
    <name evidence="3" type="ordered locus">Isop_0548</name>
</gene>
<keyword evidence="2" id="KW-1133">Transmembrane helix</keyword>
<dbReference type="STRING" id="575540.Isop_0548"/>
<evidence type="ECO:0008006" key="5">
    <source>
        <dbReference type="Google" id="ProtNLM"/>
    </source>
</evidence>
<feature type="region of interest" description="Disordered" evidence="1">
    <location>
        <begin position="1"/>
        <end position="24"/>
    </location>
</feature>
<feature type="transmembrane region" description="Helical" evidence="2">
    <location>
        <begin position="323"/>
        <end position="340"/>
    </location>
</feature>
<dbReference type="InParanoid" id="E8R023"/>
<feature type="transmembrane region" description="Helical" evidence="2">
    <location>
        <begin position="78"/>
        <end position="96"/>
    </location>
</feature>
<feature type="transmembrane region" description="Helical" evidence="2">
    <location>
        <begin position="431"/>
        <end position="455"/>
    </location>
</feature>